<dbReference type="InterPro" id="IPR020471">
    <property type="entry name" value="AKR"/>
</dbReference>
<dbReference type="PROSITE" id="PS00798">
    <property type="entry name" value="ALDOKETO_REDUCTASE_1"/>
    <property type="match status" value="1"/>
</dbReference>
<feature type="active site" description="Proton donor" evidence="3">
    <location>
        <position position="35"/>
    </location>
</feature>
<dbReference type="OrthoDB" id="416253at2759"/>
<dbReference type="InterPro" id="IPR023210">
    <property type="entry name" value="NADP_OxRdtase_dom"/>
</dbReference>
<dbReference type="CDD" id="cd19071">
    <property type="entry name" value="AKR_AKR1-5-like"/>
    <property type="match status" value="1"/>
</dbReference>
<evidence type="ECO:0000256" key="2">
    <source>
        <dbReference type="ARBA" id="ARBA00023002"/>
    </source>
</evidence>
<feature type="site" description="Lowers pKa of active site Tyr" evidence="5">
    <location>
        <position position="60"/>
    </location>
</feature>
<dbReference type="PROSITE" id="PS00063">
    <property type="entry name" value="ALDOKETO_REDUCTASE_3"/>
    <property type="match status" value="1"/>
</dbReference>
<dbReference type="EMBL" id="KN837623">
    <property type="protein sequence ID" value="KIJ23623.1"/>
    <property type="molecule type" value="Genomic_DNA"/>
</dbReference>
<accession>A0A0C9T419</accession>
<dbReference type="Gene3D" id="3.20.20.100">
    <property type="entry name" value="NADP-dependent oxidoreductase domain"/>
    <property type="match status" value="1"/>
</dbReference>
<dbReference type="PRINTS" id="PR00069">
    <property type="entry name" value="ALDKETRDTASE"/>
</dbReference>
<evidence type="ECO:0000256" key="3">
    <source>
        <dbReference type="PIRSR" id="PIRSR000097-1"/>
    </source>
</evidence>
<gene>
    <name evidence="7" type="ORF">M422DRAFT_77224</name>
</gene>
<dbReference type="PANTHER" id="PTHR43827:SF13">
    <property type="entry name" value="ALDO_KETO REDUCTASE FAMILY PROTEIN"/>
    <property type="match status" value="1"/>
</dbReference>
<name>A0A0C9T419_SPHS4</name>
<comment type="similarity">
    <text evidence="1">Belongs to the aldo/keto reductase family.</text>
</comment>
<feature type="domain" description="NADP-dependent oxidoreductase" evidence="6">
    <location>
        <begin position="2"/>
        <end position="244"/>
    </location>
</feature>
<dbReference type="InterPro" id="IPR018170">
    <property type="entry name" value="Aldo/ket_reductase_CS"/>
</dbReference>
<dbReference type="Proteomes" id="UP000054279">
    <property type="component" value="Unassembled WGS sequence"/>
</dbReference>
<keyword evidence="2" id="KW-0560">Oxidoreductase</keyword>
<dbReference type="Pfam" id="PF00248">
    <property type="entry name" value="Aldo_ket_red"/>
    <property type="match status" value="1"/>
</dbReference>
<dbReference type="GO" id="GO:0016491">
    <property type="term" value="F:oxidoreductase activity"/>
    <property type="evidence" value="ECO:0007669"/>
    <property type="project" value="UniProtKB-KW"/>
</dbReference>
<organism evidence="7 8">
    <name type="scientific">Sphaerobolus stellatus (strain SS14)</name>
    <dbReference type="NCBI Taxonomy" id="990650"/>
    <lineage>
        <taxon>Eukaryota</taxon>
        <taxon>Fungi</taxon>
        <taxon>Dikarya</taxon>
        <taxon>Basidiomycota</taxon>
        <taxon>Agaricomycotina</taxon>
        <taxon>Agaricomycetes</taxon>
        <taxon>Phallomycetidae</taxon>
        <taxon>Geastrales</taxon>
        <taxon>Sphaerobolaceae</taxon>
        <taxon>Sphaerobolus</taxon>
    </lineage>
</organism>
<sequence length="259" mass="28870">MGTIGLGVYKNDECKPACLAALKHGYRHIDSARIYRNEAVVGEAVKESGIPRSEIFITTKILSSDGGYESTIAAVDQSLDKFKFEYIDLYLIHEPLAGKEKRLQTYRALLECQKAGKIRTVGVSNFAVKHLEELKEAGMIKPAVNQLELHPFCQQKEIVEYCQKNGIIVQAYCPLVRGKFDDPVLQRTAKKHSKDVAQVLVRWSLQRGFIPLPKSAQPSRIISNAEVYDFELDSEDMSAIDALDQGKAGEISWNPVGAD</sequence>
<dbReference type="AlphaFoldDB" id="A0A0C9T419"/>
<dbReference type="FunFam" id="3.20.20.100:FF:000015">
    <property type="entry name" value="Oxidoreductase, aldo/keto reductase family"/>
    <property type="match status" value="1"/>
</dbReference>
<dbReference type="InterPro" id="IPR036812">
    <property type="entry name" value="NAD(P)_OxRdtase_dom_sf"/>
</dbReference>
<evidence type="ECO:0000259" key="6">
    <source>
        <dbReference type="Pfam" id="PF00248"/>
    </source>
</evidence>
<evidence type="ECO:0000256" key="5">
    <source>
        <dbReference type="PIRSR" id="PIRSR000097-3"/>
    </source>
</evidence>
<dbReference type="SUPFAM" id="SSF51430">
    <property type="entry name" value="NAD(P)-linked oxidoreductase"/>
    <property type="match status" value="1"/>
</dbReference>
<evidence type="ECO:0000256" key="4">
    <source>
        <dbReference type="PIRSR" id="PIRSR000097-2"/>
    </source>
</evidence>
<proteinExistence type="inferred from homology"/>
<feature type="binding site" evidence="4">
    <location>
        <position position="93"/>
    </location>
    <ligand>
        <name>substrate</name>
    </ligand>
</feature>
<evidence type="ECO:0000313" key="7">
    <source>
        <dbReference type="EMBL" id="KIJ23623.1"/>
    </source>
</evidence>
<reference evidence="7 8" key="1">
    <citation type="submission" date="2014-06" db="EMBL/GenBank/DDBJ databases">
        <title>Evolutionary Origins and Diversification of the Mycorrhizal Mutualists.</title>
        <authorList>
            <consortium name="DOE Joint Genome Institute"/>
            <consortium name="Mycorrhizal Genomics Consortium"/>
            <person name="Kohler A."/>
            <person name="Kuo A."/>
            <person name="Nagy L.G."/>
            <person name="Floudas D."/>
            <person name="Copeland A."/>
            <person name="Barry K.W."/>
            <person name="Cichocki N."/>
            <person name="Veneault-Fourrey C."/>
            <person name="LaButti K."/>
            <person name="Lindquist E.A."/>
            <person name="Lipzen A."/>
            <person name="Lundell T."/>
            <person name="Morin E."/>
            <person name="Murat C."/>
            <person name="Riley R."/>
            <person name="Ohm R."/>
            <person name="Sun H."/>
            <person name="Tunlid A."/>
            <person name="Henrissat B."/>
            <person name="Grigoriev I.V."/>
            <person name="Hibbett D.S."/>
            <person name="Martin F."/>
        </authorList>
    </citation>
    <scope>NUCLEOTIDE SEQUENCE [LARGE SCALE GENOMIC DNA]</scope>
    <source>
        <strain evidence="7 8">SS14</strain>
    </source>
</reference>
<dbReference type="PANTHER" id="PTHR43827">
    <property type="entry name" value="2,5-DIKETO-D-GLUCONIC ACID REDUCTASE"/>
    <property type="match status" value="1"/>
</dbReference>
<dbReference type="PROSITE" id="PS00062">
    <property type="entry name" value="ALDOKETO_REDUCTASE_2"/>
    <property type="match status" value="1"/>
</dbReference>
<evidence type="ECO:0000256" key="1">
    <source>
        <dbReference type="ARBA" id="ARBA00007905"/>
    </source>
</evidence>
<protein>
    <recommendedName>
        <fullName evidence="6">NADP-dependent oxidoreductase domain-containing protein</fullName>
    </recommendedName>
</protein>
<dbReference type="HOGENOM" id="CLU_023205_0_1_1"/>
<dbReference type="PIRSF" id="PIRSF000097">
    <property type="entry name" value="AKR"/>
    <property type="match status" value="1"/>
</dbReference>
<evidence type="ECO:0000313" key="8">
    <source>
        <dbReference type="Proteomes" id="UP000054279"/>
    </source>
</evidence>
<keyword evidence="8" id="KW-1185">Reference proteome</keyword>